<evidence type="ECO:0000256" key="2">
    <source>
        <dbReference type="SAM" id="SignalP"/>
    </source>
</evidence>
<evidence type="ECO:0008006" key="5">
    <source>
        <dbReference type="Google" id="ProtNLM"/>
    </source>
</evidence>
<proteinExistence type="predicted"/>
<feature type="signal peptide" evidence="2">
    <location>
        <begin position="1"/>
        <end position="16"/>
    </location>
</feature>
<feature type="compositionally biased region" description="Polar residues" evidence="1">
    <location>
        <begin position="121"/>
        <end position="135"/>
    </location>
</feature>
<reference evidence="3" key="1">
    <citation type="submission" date="2021-07" db="EMBL/GenBank/DDBJ databases">
        <authorList>
            <person name="Branca A.L. A."/>
        </authorList>
    </citation>
    <scope>NUCLEOTIDE SEQUENCE</scope>
</reference>
<gene>
    <name evidence="3" type="ORF">PEGY_LOCUS6824</name>
</gene>
<comment type="caution">
    <text evidence="3">The sequence shown here is derived from an EMBL/GenBank/DDBJ whole genome shotgun (WGS) entry which is preliminary data.</text>
</comment>
<dbReference type="Proteomes" id="UP001154252">
    <property type="component" value="Unassembled WGS sequence"/>
</dbReference>
<accession>A0A9W4KHN7</accession>
<dbReference type="AlphaFoldDB" id="A0A9W4KHN7"/>
<protein>
    <recommendedName>
        <fullName evidence="5">Secreted protein</fullName>
    </recommendedName>
</protein>
<name>A0A9W4KHN7_9EURO</name>
<evidence type="ECO:0000313" key="4">
    <source>
        <dbReference type="Proteomes" id="UP001154252"/>
    </source>
</evidence>
<organism evidence="3 4">
    <name type="scientific">Penicillium egyptiacum</name>
    <dbReference type="NCBI Taxonomy" id="1303716"/>
    <lineage>
        <taxon>Eukaryota</taxon>
        <taxon>Fungi</taxon>
        <taxon>Dikarya</taxon>
        <taxon>Ascomycota</taxon>
        <taxon>Pezizomycotina</taxon>
        <taxon>Eurotiomycetes</taxon>
        <taxon>Eurotiomycetidae</taxon>
        <taxon>Eurotiales</taxon>
        <taxon>Aspergillaceae</taxon>
        <taxon>Penicillium</taxon>
    </lineage>
</organism>
<keyword evidence="4" id="KW-1185">Reference proteome</keyword>
<keyword evidence="2" id="KW-0732">Signal</keyword>
<feature type="chain" id="PRO_5040835451" description="Secreted protein" evidence="2">
    <location>
        <begin position="17"/>
        <end position="150"/>
    </location>
</feature>
<feature type="region of interest" description="Disordered" evidence="1">
    <location>
        <begin position="77"/>
        <end position="150"/>
    </location>
</feature>
<evidence type="ECO:0000256" key="1">
    <source>
        <dbReference type="SAM" id="MobiDB-lite"/>
    </source>
</evidence>
<feature type="compositionally biased region" description="Polar residues" evidence="1">
    <location>
        <begin position="85"/>
        <end position="111"/>
    </location>
</feature>
<evidence type="ECO:0000313" key="3">
    <source>
        <dbReference type="EMBL" id="CAG8902573.1"/>
    </source>
</evidence>
<sequence length="150" mass="16461">MLVVIMALIRSPFVLEVYLPSLCPISSSLLRKDIPSRPGVLGPNHSRCQICDWSASVRFATAEVVAWSTASLHLDRDAEHGSDPFINTDTATPKGTATNRATRRSTPQASTAHPRDRGLTTLRNHPCNLNNSQHSQSRRIGDASWAGKYQ</sequence>
<dbReference type="EMBL" id="CAJVRC010000876">
    <property type="protein sequence ID" value="CAG8902573.1"/>
    <property type="molecule type" value="Genomic_DNA"/>
</dbReference>